<dbReference type="GO" id="GO:0006813">
    <property type="term" value="P:potassium ion transport"/>
    <property type="evidence" value="ECO:0007669"/>
    <property type="project" value="UniProtKB-KW"/>
</dbReference>
<evidence type="ECO:0000259" key="13">
    <source>
        <dbReference type="Pfam" id="PF23259"/>
    </source>
</evidence>
<protein>
    <recommendedName>
        <fullName evidence="16">Cation/H+ exchanger domain-containing protein</fullName>
    </recommendedName>
</protein>
<evidence type="ECO:0000256" key="6">
    <source>
        <dbReference type="ARBA" id="ARBA00022989"/>
    </source>
</evidence>
<evidence type="ECO:0000256" key="9">
    <source>
        <dbReference type="ARBA" id="ARBA00038341"/>
    </source>
</evidence>
<dbReference type="InterPro" id="IPR006153">
    <property type="entry name" value="Cation/H_exchanger_TM"/>
</dbReference>
<dbReference type="EMBL" id="JBEDUW010000190">
    <property type="protein sequence ID" value="KAK9904540.1"/>
    <property type="molecule type" value="Genomic_DNA"/>
</dbReference>
<dbReference type="Pfam" id="PF23256">
    <property type="entry name" value="CHX17_2nd"/>
    <property type="match status" value="1"/>
</dbReference>
<feature type="transmembrane region" description="Helical" evidence="10">
    <location>
        <begin position="289"/>
        <end position="314"/>
    </location>
</feature>
<evidence type="ECO:0000256" key="2">
    <source>
        <dbReference type="ARBA" id="ARBA00022448"/>
    </source>
</evidence>
<dbReference type="GO" id="GO:0016020">
    <property type="term" value="C:membrane"/>
    <property type="evidence" value="ECO:0007669"/>
    <property type="project" value="UniProtKB-SubCell"/>
</dbReference>
<dbReference type="PANTHER" id="PTHR32468:SF74">
    <property type="entry name" value="CATION_H(+) ANTIPORTER 21-RELATED"/>
    <property type="match status" value="1"/>
</dbReference>
<keyword evidence="8 10" id="KW-0472">Membrane</keyword>
<organism evidence="14 15">
    <name type="scientific">Rubus argutus</name>
    <name type="common">Southern blackberry</name>
    <dbReference type="NCBI Taxonomy" id="59490"/>
    <lineage>
        <taxon>Eukaryota</taxon>
        <taxon>Viridiplantae</taxon>
        <taxon>Streptophyta</taxon>
        <taxon>Embryophyta</taxon>
        <taxon>Tracheophyta</taxon>
        <taxon>Spermatophyta</taxon>
        <taxon>Magnoliopsida</taxon>
        <taxon>eudicotyledons</taxon>
        <taxon>Gunneridae</taxon>
        <taxon>Pentapetalae</taxon>
        <taxon>rosids</taxon>
        <taxon>fabids</taxon>
        <taxon>Rosales</taxon>
        <taxon>Rosaceae</taxon>
        <taxon>Rosoideae</taxon>
        <taxon>Rosoideae incertae sedis</taxon>
        <taxon>Rubus</taxon>
    </lineage>
</organism>
<keyword evidence="6 10" id="KW-1133">Transmembrane helix</keyword>
<name>A0AAW1VNV6_RUBAR</name>
<feature type="transmembrane region" description="Helical" evidence="10">
    <location>
        <begin position="83"/>
        <end position="101"/>
    </location>
</feature>
<evidence type="ECO:0000313" key="14">
    <source>
        <dbReference type="EMBL" id="KAK9904540.1"/>
    </source>
</evidence>
<evidence type="ECO:0000256" key="8">
    <source>
        <dbReference type="ARBA" id="ARBA00023136"/>
    </source>
</evidence>
<proteinExistence type="inferred from homology"/>
<gene>
    <name evidence="14" type="ORF">M0R45_000622</name>
</gene>
<feature type="transmembrane region" description="Helical" evidence="10">
    <location>
        <begin position="334"/>
        <end position="351"/>
    </location>
</feature>
<keyword evidence="2" id="KW-0813">Transport</keyword>
<feature type="transmembrane region" description="Helical" evidence="10">
    <location>
        <begin position="148"/>
        <end position="166"/>
    </location>
</feature>
<feature type="domain" description="Cation/H+ exchanger transmembrane" evidence="11">
    <location>
        <begin position="64"/>
        <end position="444"/>
    </location>
</feature>
<evidence type="ECO:0000256" key="4">
    <source>
        <dbReference type="ARBA" id="ARBA00022692"/>
    </source>
</evidence>
<dbReference type="Gene3D" id="3.40.50.12370">
    <property type="match status" value="1"/>
</dbReference>
<dbReference type="GO" id="GO:0012505">
    <property type="term" value="C:endomembrane system"/>
    <property type="evidence" value="ECO:0007669"/>
    <property type="project" value="TreeGrafter"/>
</dbReference>
<keyword evidence="4 10" id="KW-0812">Transmembrane</keyword>
<feature type="domain" description="Cation/H(+) antiporter central" evidence="12">
    <location>
        <begin position="504"/>
        <end position="636"/>
    </location>
</feature>
<evidence type="ECO:0000256" key="3">
    <source>
        <dbReference type="ARBA" id="ARBA00022538"/>
    </source>
</evidence>
<keyword evidence="15" id="KW-1185">Reference proteome</keyword>
<dbReference type="Proteomes" id="UP001457282">
    <property type="component" value="Unassembled WGS sequence"/>
</dbReference>
<feature type="transmembrane region" description="Helical" evidence="10">
    <location>
        <begin position="427"/>
        <end position="449"/>
    </location>
</feature>
<keyword evidence="5" id="KW-0630">Potassium</keyword>
<dbReference type="GO" id="GO:0015297">
    <property type="term" value="F:antiporter activity"/>
    <property type="evidence" value="ECO:0007669"/>
    <property type="project" value="InterPro"/>
</dbReference>
<keyword evidence="7" id="KW-0406">Ion transport</keyword>
<evidence type="ECO:0000313" key="15">
    <source>
        <dbReference type="Proteomes" id="UP001457282"/>
    </source>
</evidence>
<comment type="subcellular location">
    <subcellularLocation>
        <location evidence="1">Membrane</location>
        <topology evidence="1">Multi-pass membrane protein</topology>
    </subcellularLocation>
</comment>
<dbReference type="GO" id="GO:0006885">
    <property type="term" value="P:regulation of pH"/>
    <property type="evidence" value="ECO:0007669"/>
    <property type="project" value="TreeGrafter"/>
</dbReference>
<dbReference type="Pfam" id="PF00999">
    <property type="entry name" value="Na_H_Exchanger"/>
    <property type="match status" value="1"/>
</dbReference>
<reference evidence="14 15" key="1">
    <citation type="journal article" date="2023" name="G3 (Bethesda)">
        <title>A chromosome-length genome assembly and annotation of blackberry (Rubus argutus, cv. 'Hillquist').</title>
        <authorList>
            <person name="Bruna T."/>
            <person name="Aryal R."/>
            <person name="Dudchenko O."/>
            <person name="Sargent D.J."/>
            <person name="Mead D."/>
            <person name="Buti M."/>
            <person name="Cavallini A."/>
            <person name="Hytonen T."/>
            <person name="Andres J."/>
            <person name="Pham M."/>
            <person name="Weisz D."/>
            <person name="Mascagni F."/>
            <person name="Usai G."/>
            <person name="Natali L."/>
            <person name="Bassil N."/>
            <person name="Fernandez G.E."/>
            <person name="Lomsadze A."/>
            <person name="Armour M."/>
            <person name="Olukolu B."/>
            <person name="Poorten T."/>
            <person name="Britton C."/>
            <person name="Davik J."/>
            <person name="Ashrafi H."/>
            <person name="Aiden E.L."/>
            <person name="Borodovsky M."/>
            <person name="Worthington M."/>
        </authorList>
    </citation>
    <scope>NUCLEOTIDE SEQUENCE [LARGE SCALE GENOMIC DNA]</scope>
    <source>
        <strain evidence="14">PI 553951</strain>
    </source>
</reference>
<sequence length="851" mass="93490">MGDGREPPLPPAILSGEDWRLQVYEKDHMIACFNKSITHTMGVWKAENALLATLPTFFTQLAIIITFTYLLKRLLKPLCLPRLVADILGGVIMGPSIIGFQNFSLDYIVPFRSIMTLETIANYSLIYYMFLRGLEMDFKPIFHARNKVLSIAIASIVIPAPIGYALHKLLLREAKNTDLHSKPSVYGSLFWGITLATTNFTELAQLLANGKLLHSDIGRTALSITVITDFISWFLLVIAMAAVNDSHLYTMSSTLAFGILCAFVLRPALSWMARHTSIDDNYNEHHIGLALAGALLFGYITDSCGSHSIVGAFMLGVILPKGELKNAIMEKVEYFVSDVMLPLFFVVIGLRTEVHHIKAGISIVLVLAIIVSATLAKVVVTFVAALINQMPLRDSFALGLLMNTKGVLALIILNSGRDLKVLDNQTFTIMVFSVLVMTAIVGPFMTLLYKSSRPSKQIQCKSIRSIQESNSEFRFLVCVHKSQNVSGVINLLEASNPTTESPISVFAVHLVELTSSHASAMLIVHDTCKSTAGGSRGGSGNQKQSHITSAFENFESENDGTTVQALTAISAYTSMHEDICSLAGEKDVTLIIVPFHKQSTLDGGMEDANSYVRVVNKNVLDNAPCSVAVFVDRGLKSIFTESSSTNSGNDRRHCFAMLFTGGPDDREALAYAWRMAQTPNVNLTVVKFIAGQDATFDLPDEDENGILKVMAENERQKKLDDQYIESFLINTRNQPWINLTKEVVNNGEETIQLISSMGNEYDLYIVGRGQSVFSPLTFGLSDWGDCPELGTVGDTLVSSSFMTNASILVVQKGSTAENEAVEVSQHSIVDQEPIVYRKSRDEGDENDLDRL</sequence>
<dbReference type="Gene3D" id="1.20.1530.20">
    <property type="match status" value="1"/>
</dbReference>
<feature type="transmembrane region" description="Helical" evidence="10">
    <location>
        <begin position="396"/>
        <end position="415"/>
    </location>
</feature>
<dbReference type="GO" id="GO:1902600">
    <property type="term" value="P:proton transmembrane transport"/>
    <property type="evidence" value="ECO:0007669"/>
    <property type="project" value="InterPro"/>
</dbReference>
<comment type="similarity">
    <text evidence="9">Belongs to the monovalent cation:proton antiporter 2 (CPA2) transporter (TC 2.A.37) family. CHX (TC 2.A.37.4) subfamily.</text>
</comment>
<dbReference type="AlphaFoldDB" id="A0AAW1VNV6"/>
<feature type="domain" description="Cation/H(+) antiporter C-terminal" evidence="13">
    <location>
        <begin position="656"/>
        <end position="812"/>
    </location>
</feature>
<evidence type="ECO:0000256" key="7">
    <source>
        <dbReference type="ARBA" id="ARBA00023065"/>
    </source>
</evidence>
<accession>A0AAW1VNV6</accession>
<feature type="transmembrane region" description="Helical" evidence="10">
    <location>
        <begin position="363"/>
        <end position="384"/>
    </location>
</feature>
<feature type="transmembrane region" description="Helical" evidence="10">
    <location>
        <begin position="220"/>
        <end position="242"/>
    </location>
</feature>
<feature type="transmembrane region" description="Helical" evidence="10">
    <location>
        <begin position="186"/>
        <end position="208"/>
    </location>
</feature>
<evidence type="ECO:0000259" key="11">
    <source>
        <dbReference type="Pfam" id="PF00999"/>
    </source>
</evidence>
<feature type="transmembrane region" description="Helical" evidence="10">
    <location>
        <begin position="107"/>
        <end position="128"/>
    </location>
</feature>
<dbReference type="InterPro" id="IPR057291">
    <property type="entry name" value="CHX17_2nd"/>
</dbReference>
<dbReference type="InterPro" id="IPR050794">
    <property type="entry name" value="CPA2_transporter"/>
</dbReference>
<evidence type="ECO:0000256" key="10">
    <source>
        <dbReference type="SAM" id="Phobius"/>
    </source>
</evidence>
<dbReference type="InterPro" id="IPR038770">
    <property type="entry name" value="Na+/solute_symporter_sf"/>
</dbReference>
<evidence type="ECO:0008006" key="16">
    <source>
        <dbReference type="Google" id="ProtNLM"/>
    </source>
</evidence>
<evidence type="ECO:0000256" key="5">
    <source>
        <dbReference type="ARBA" id="ARBA00022958"/>
    </source>
</evidence>
<dbReference type="InterPro" id="IPR057290">
    <property type="entry name" value="CHX17_C"/>
</dbReference>
<dbReference type="Pfam" id="PF23259">
    <property type="entry name" value="CHX17_C"/>
    <property type="match status" value="1"/>
</dbReference>
<keyword evidence="3" id="KW-0633">Potassium transport</keyword>
<comment type="caution">
    <text evidence="14">The sequence shown here is derived from an EMBL/GenBank/DDBJ whole genome shotgun (WGS) entry which is preliminary data.</text>
</comment>
<dbReference type="PANTHER" id="PTHR32468">
    <property type="entry name" value="CATION/H + ANTIPORTER"/>
    <property type="match status" value="1"/>
</dbReference>
<evidence type="ECO:0000256" key="1">
    <source>
        <dbReference type="ARBA" id="ARBA00004141"/>
    </source>
</evidence>
<feature type="transmembrane region" description="Helical" evidence="10">
    <location>
        <begin position="248"/>
        <end position="269"/>
    </location>
</feature>
<evidence type="ECO:0000259" key="12">
    <source>
        <dbReference type="Pfam" id="PF23256"/>
    </source>
</evidence>
<feature type="transmembrane region" description="Helical" evidence="10">
    <location>
        <begin position="49"/>
        <end position="71"/>
    </location>
</feature>